<dbReference type="EMBL" id="JAGINW010000001">
    <property type="protein sequence ID" value="MBP2323335.1"/>
    <property type="molecule type" value="Genomic_DNA"/>
</dbReference>
<evidence type="ECO:0000313" key="1">
    <source>
        <dbReference type="EMBL" id="MBP2323335.1"/>
    </source>
</evidence>
<comment type="caution">
    <text evidence="1">The sequence shown here is derived from an EMBL/GenBank/DDBJ whole genome shotgun (WGS) entry which is preliminary data.</text>
</comment>
<accession>A0ABS4TFZ4</accession>
<dbReference type="RefSeq" id="WP_209639570.1">
    <property type="nucleotide sequence ID" value="NZ_JAGINW010000001.1"/>
</dbReference>
<protein>
    <recommendedName>
        <fullName evidence="3">XRE family transcriptional regulator</fullName>
    </recommendedName>
</protein>
<gene>
    <name evidence="1" type="ORF">JOF56_003720</name>
</gene>
<reference evidence="1 2" key="1">
    <citation type="submission" date="2021-03" db="EMBL/GenBank/DDBJ databases">
        <title>Sequencing the genomes of 1000 actinobacteria strains.</title>
        <authorList>
            <person name="Klenk H.-P."/>
        </authorList>
    </citation>
    <scope>NUCLEOTIDE SEQUENCE [LARGE SCALE GENOMIC DNA]</scope>
    <source>
        <strain evidence="1 2">DSM 46670</strain>
    </source>
</reference>
<dbReference type="Proteomes" id="UP001519332">
    <property type="component" value="Unassembled WGS sequence"/>
</dbReference>
<evidence type="ECO:0008006" key="3">
    <source>
        <dbReference type="Google" id="ProtNLM"/>
    </source>
</evidence>
<keyword evidence="2" id="KW-1185">Reference proteome</keyword>
<sequence length="444" mass="47553">MSTTGRRLAPQPRSRLEQRVQGAHWTLREFCSAFNKAAGEIGENTQVSERQAKRWLAGASELPRPQARRVLEYWLREPVDRLFGPPSEASPALIAVNTEELLMSAGREAADHALNAATALASAALEALHAEAGRLARAYFTKAPLELLGELVKLRDTVYQQLERTHKPRQRAELFLLAGQTCGLLSSVAFDLGHAEAAEELARAAYTYGDVIDHPSLCGWARALTMSVLLWSGRYHDVVNVATRAIELAPAGTPRARLFAVKSRALAYLGAADEVATNLGACSDELDRAGNDALMDGVGGELSFGHTRRALCAGAAHVALRDGERAEIEAAAAVEAFTAHPVSQRWRAGELAAQVDLSTARVLRGDLAGAEYALKPVLALPAEHRTEALTQRVTGLGRLVTAGSFRGAVEGVRIRDAVTTWASDTLPKATATLELPSASELPGV</sequence>
<name>A0ABS4TFZ4_9PSEU</name>
<proteinExistence type="predicted"/>
<evidence type="ECO:0000313" key="2">
    <source>
        <dbReference type="Proteomes" id="UP001519332"/>
    </source>
</evidence>
<organism evidence="1 2">
    <name type="scientific">Kibdelosporangium banguiense</name>
    <dbReference type="NCBI Taxonomy" id="1365924"/>
    <lineage>
        <taxon>Bacteria</taxon>
        <taxon>Bacillati</taxon>
        <taxon>Actinomycetota</taxon>
        <taxon>Actinomycetes</taxon>
        <taxon>Pseudonocardiales</taxon>
        <taxon>Pseudonocardiaceae</taxon>
        <taxon>Kibdelosporangium</taxon>
    </lineage>
</organism>